<reference evidence="1" key="2">
    <citation type="submission" date="2020-06" db="EMBL/GenBank/DDBJ databases">
        <title>Helianthus annuus Genome sequencing and assembly Release 2.</title>
        <authorList>
            <person name="Gouzy J."/>
            <person name="Langlade N."/>
            <person name="Munos S."/>
        </authorList>
    </citation>
    <scope>NUCLEOTIDE SEQUENCE</scope>
    <source>
        <tissue evidence="1">Leaves</tissue>
    </source>
</reference>
<gene>
    <name evidence="1" type="ORF">HanXRQr2_Chr16g0736321</name>
</gene>
<proteinExistence type="predicted"/>
<sequence>MKEAFPELVWESEVSSVTFVAVAIDLLFDLEGAQMKEAFPELVDQKDCQIVNLIVRAYFVLAAFAGLQRLTEEGNVYPEVDPTQVHLEQGSLTNYSRWGLTYLTSLEEWT</sequence>
<dbReference type="AlphaFoldDB" id="A0A9K3DQW0"/>
<accession>A0A9K3DQW0</accession>
<organism evidence="1 2">
    <name type="scientific">Helianthus annuus</name>
    <name type="common">Common sunflower</name>
    <dbReference type="NCBI Taxonomy" id="4232"/>
    <lineage>
        <taxon>Eukaryota</taxon>
        <taxon>Viridiplantae</taxon>
        <taxon>Streptophyta</taxon>
        <taxon>Embryophyta</taxon>
        <taxon>Tracheophyta</taxon>
        <taxon>Spermatophyta</taxon>
        <taxon>Magnoliopsida</taxon>
        <taxon>eudicotyledons</taxon>
        <taxon>Gunneridae</taxon>
        <taxon>Pentapetalae</taxon>
        <taxon>asterids</taxon>
        <taxon>campanulids</taxon>
        <taxon>Asterales</taxon>
        <taxon>Asteraceae</taxon>
        <taxon>Asteroideae</taxon>
        <taxon>Heliantheae alliance</taxon>
        <taxon>Heliantheae</taxon>
        <taxon>Helianthus</taxon>
    </lineage>
</organism>
<name>A0A9K3DQW0_HELAN</name>
<reference evidence="1" key="1">
    <citation type="journal article" date="2017" name="Nature">
        <title>The sunflower genome provides insights into oil metabolism, flowering and Asterid evolution.</title>
        <authorList>
            <person name="Badouin H."/>
            <person name="Gouzy J."/>
            <person name="Grassa C.J."/>
            <person name="Murat F."/>
            <person name="Staton S.E."/>
            <person name="Cottret L."/>
            <person name="Lelandais-Briere C."/>
            <person name="Owens G.L."/>
            <person name="Carrere S."/>
            <person name="Mayjonade B."/>
            <person name="Legrand L."/>
            <person name="Gill N."/>
            <person name="Kane N.C."/>
            <person name="Bowers J.E."/>
            <person name="Hubner S."/>
            <person name="Bellec A."/>
            <person name="Berard A."/>
            <person name="Berges H."/>
            <person name="Blanchet N."/>
            <person name="Boniface M.C."/>
            <person name="Brunel D."/>
            <person name="Catrice O."/>
            <person name="Chaidir N."/>
            <person name="Claudel C."/>
            <person name="Donnadieu C."/>
            <person name="Faraut T."/>
            <person name="Fievet G."/>
            <person name="Helmstetter N."/>
            <person name="King M."/>
            <person name="Knapp S.J."/>
            <person name="Lai Z."/>
            <person name="Le Paslier M.C."/>
            <person name="Lippi Y."/>
            <person name="Lorenzon L."/>
            <person name="Mandel J.R."/>
            <person name="Marage G."/>
            <person name="Marchand G."/>
            <person name="Marquand E."/>
            <person name="Bret-Mestries E."/>
            <person name="Morien E."/>
            <person name="Nambeesan S."/>
            <person name="Nguyen T."/>
            <person name="Pegot-Espagnet P."/>
            <person name="Pouilly N."/>
            <person name="Raftis F."/>
            <person name="Sallet E."/>
            <person name="Schiex T."/>
            <person name="Thomas J."/>
            <person name="Vandecasteele C."/>
            <person name="Vares D."/>
            <person name="Vear F."/>
            <person name="Vautrin S."/>
            <person name="Crespi M."/>
            <person name="Mangin B."/>
            <person name="Burke J.M."/>
            <person name="Salse J."/>
            <person name="Munos S."/>
            <person name="Vincourt P."/>
            <person name="Rieseberg L.H."/>
            <person name="Langlade N.B."/>
        </authorList>
    </citation>
    <scope>NUCLEOTIDE SEQUENCE</scope>
    <source>
        <tissue evidence="1">Leaves</tissue>
    </source>
</reference>
<dbReference type="EMBL" id="MNCJ02000331">
    <property type="protein sequence ID" value="KAF5759033.1"/>
    <property type="molecule type" value="Genomic_DNA"/>
</dbReference>
<dbReference type="Gramene" id="mRNA:HanXRQr2_Chr16g0736321">
    <property type="protein sequence ID" value="mRNA:HanXRQr2_Chr16g0736321"/>
    <property type="gene ID" value="HanXRQr2_Chr16g0736321"/>
</dbReference>
<evidence type="ECO:0000313" key="2">
    <source>
        <dbReference type="Proteomes" id="UP000215914"/>
    </source>
</evidence>
<evidence type="ECO:0000313" key="1">
    <source>
        <dbReference type="EMBL" id="KAF5759033.1"/>
    </source>
</evidence>
<protein>
    <submittedName>
        <fullName evidence="1">Uncharacterized protein</fullName>
    </submittedName>
</protein>
<comment type="caution">
    <text evidence="1">The sequence shown here is derived from an EMBL/GenBank/DDBJ whole genome shotgun (WGS) entry which is preliminary data.</text>
</comment>
<keyword evidence="2" id="KW-1185">Reference proteome</keyword>
<dbReference type="Proteomes" id="UP000215914">
    <property type="component" value="Unassembled WGS sequence"/>
</dbReference>